<dbReference type="GeneID" id="18911473"/>
<keyword evidence="3" id="KW-1185">Reference proteome</keyword>
<feature type="signal peptide" evidence="1">
    <location>
        <begin position="1"/>
        <end position="19"/>
    </location>
</feature>
<dbReference type="STRING" id="650164.K5VXH7"/>
<dbReference type="HOGENOM" id="CLU_083085_0_0_1"/>
<sequence>MARLSSILTFAVLAATSSAAHVLRDTSSGCTNPGVVSNQTLSLNGVDIQWTTLSCAVAAQPGENFIFPIPLPFPFFPPSPKPKPTTTVVSTPTAPPPVPTTDVCNQVCTDACGSLGDLPPISEDCQQIFNSITILNSSISPNFVVNSSSIEQLTFGTCRVFFENFSNGTMSECWTTLSNAAEAAGTLCFPPTQPVNSAAFCSPADGSWQIGIAHS</sequence>
<name>K5VXH7_PHACS</name>
<evidence type="ECO:0000313" key="3">
    <source>
        <dbReference type="Proteomes" id="UP000008370"/>
    </source>
</evidence>
<reference evidence="2 3" key="1">
    <citation type="journal article" date="2012" name="BMC Genomics">
        <title>Comparative genomics of the white-rot fungi, Phanerochaete carnosa and P. chrysosporium, to elucidate the genetic basis of the distinct wood types they colonize.</title>
        <authorList>
            <person name="Suzuki H."/>
            <person name="MacDonald J."/>
            <person name="Syed K."/>
            <person name="Salamov A."/>
            <person name="Hori C."/>
            <person name="Aerts A."/>
            <person name="Henrissat B."/>
            <person name="Wiebenga A."/>
            <person name="vanKuyk P.A."/>
            <person name="Barry K."/>
            <person name="Lindquist E."/>
            <person name="LaButti K."/>
            <person name="Lapidus A."/>
            <person name="Lucas S."/>
            <person name="Coutinho P."/>
            <person name="Gong Y."/>
            <person name="Samejima M."/>
            <person name="Mahadevan R."/>
            <person name="Abou-Zaid M."/>
            <person name="de Vries R.P."/>
            <person name="Igarashi K."/>
            <person name="Yadav J.S."/>
            <person name="Grigoriev I.V."/>
            <person name="Master E.R."/>
        </authorList>
    </citation>
    <scope>NUCLEOTIDE SEQUENCE [LARGE SCALE GENOMIC DNA]</scope>
    <source>
        <strain evidence="2 3">HHB-10118-sp</strain>
    </source>
</reference>
<organism evidence="2 3">
    <name type="scientific">Phanerochaete carnosa (strain HHB-10118-sp)</name>
    <name type="common">White-rot fungus</name>
    <name type="synonym">Peniophora carnosa</name>
    <dbReference type="NCBI Taxonomy" id="650164"/>
    <lineage>
        <taxon>Eukaryota</taxon>
        <taxon>Fungi</taxon>
        <taxon>Dikarya</taxon>
        <taxon>Basidiomycota</taxon>
        <taxon>Agaricomycotina</taxon>
        <taxon>Agaricomycetes</taxon>
        <taxon>Polyporales</taxon>
        <taxon>Phanerochaetaceae</taxon>
        <taxon>Phanerochaete</taxon>
    </lineage>
</organism>
<dbReference type="KEGG" id="pco:PHACADRAFT_200104"/>
<evidence type="ECO:0000313" key="2">
    <source>
        <dbReference type="EMBL" id="EKM51284.1"/>
    </source>
</evidence>
<dbReference type="OrthoDB" id="3249523at2759"/>
<dbReference type="RefSeq" id="XP_007400430.1">
    <property type="nucleotide sequence ID" value="XM_007400368.1"/>
</dbReference>
<keyword evidence="1" id="KW-0732">Signal</keyword>
<evidence type="ECO:0000256" key="1">
    <source>
        <dbReference type="SAM" id="SignalP"/>
    </source>
</evidence>
<dbReference type="Proteomes" id="UP000008370">
    <property type="component" value="Unassembled WGS sequence"/>
</dbReference>
<dbReference type="EMBL" id="JH930477">
    <property type="protein sequence ID" value="EKM51284.1"/>
    <property type="molecule type" value="Genomic_DNA"/>
</dbReference>
<gene>
    <name evidence="2" type="ORF">PHACADRAFT_200104</name>
</gene>
<protein>
    <submittedName>
        <fullName evidence="2">Uncharacterized protein</fullName>
    </submittedName>
</protein>
<accession>K5VXH7</accession>
<proteinExistence type="predicted"/>
<dbReference type="AlphaFoldDB" id="K5VXH7"/>
<feature type="chain" id="PRO_5003885127" evidence="1">
    <location>
        <begin position="20"/>
        <end position="215"/>
    </location>
</feature>
<dbReference type="InParanoid" id="K5VXH7"/>